<comment type="caution">
    <text evidence="1">The sequence shown here is derived from an EMBL/GenBank/DDBJ whole genome shotgun (WGS) entry which is preliminary data.</text>
</comment>
<dbReference type="AlphaFoldDB" id="A0A9W4UM63"/>
<accession>A0A9W4UM63</accession>
<evidence type="ECO:0000313" key="2">
    <source>
        <dbReference type="Proteomes" id="UP001152607"/>
    </source>
</evidence>
<dbReference type="EMBL" id="CAOQHR010000007">
    <property type="protein sequence ID" value="CAI6337874.1"/>
    <property type="molecule type" value="Genomic_DNA"/>
</dbReference>
<evidence type="ECO:0000313" key="1">
    <source>
        <dbReference type="EMBL" id="CAI6337874.1"/>
    </source>
</evidence>
<organism evidence="1 2">
    <name type="scientific">Periconia digitata</name>
    <dbReference type="NCBI Taxonomy" id="1303443"/>
    <lineage>
        <taxon>Eukaryota</taxon>
        <taxon>Fungi</taxon>
        <taxon>Dikarya</taxon>
        <taxon>Ascomycota</taxon>
        <taxon>Pezizomycotina</taxon>
        <taxon>Dothideomycetes</taxon>
        <taxon>Pleosporomycetidae</taxon>
        <taxon>Pleosporales</taxon>
        <taxon>Massarineae</taxon>
        <taxon>Periconiaceae</taxon>
        <taxon>Periconia</taxon>
    </lineage>
</organism>
<reference evidence="1" key="1">
    <citation type="submission" date="2023-01" db="EMBL/GenBank/DDBJ databases">
        <authorList>
            <person name="Van Ghelder C."/>
            <person name="Rancurel C."/>
        </authorList>
    </citation>
    <scope>NUCLEOTIDE SEQUENCE</scope>
    <source>
        <strain evidence="1">CNCM I-4278</strain>
    </source>
</reference>
<sequence>MPIYPCAFKIEGHNPTRAATIVSVRTIIPMRSTDRARRPFKPDHTPMPTKCRTLLRRAFTTTCTTSPGRGLDDFVRLSRFRNDRVADHELPASLGLQLSERYDTAGNVYSTSVRGQHMRTQVLKRLLSRFRSSHFVCSEPPMV</sequence>
<dbReference type="Proteomes" id="UP001152607">
    <property type="component" value="Unassembled WGS sequence"/>
</dbReference>
<name>A0A9W4UM63_9PLEO</name>
<proteinExistence type="predicted"/>
<keyword evidence="2" id="KW-1185">Reference proteome</keyword>
<gene>
    <name evidence="1" type="ORF">PDIGIT_LOCUS10991</name>
</gene>
<protein>
    <submittedName>
        <fullName evidence="1">Uncharacterized protein</fullName>
    </submittedName>
</protein>